<evidence type="ECO:0000313" key="5">
    <source>
        <dbReference type="Proteomes" id="UP000584931"/>
    </source>
</evidence>
<dbReference type="RefSeq" id="WP_337797966.1">
    <property type="nucleotide sequence ID" value="NZ_JACCHL010000001.1"/>
</dbReference>
<dbReference type="SUPFAM" id="SSF52540">
    <property type="entry name" value="P-loop containing nucleoside triphosphate hydrolases"/>
    <property type="match status" value="1"/>
</dbReference>
<dbReference type="PANTHER" id="PTHR47691">
    <property type="entry name" value="REGULATOR-RELATED"/>
    <property type="match status" value="1"/>
</dbReference>
<dbReference type="PRINTS" id="PR00364">
    <property type="entry name" value="DISEASERSIST"/>
</dbReference>
<dbReference type="InterPro" id="IPR011990">
    <property type="entry name" value="TPR-like_helical_dom_sf"/>
</dbReference>
<dbReference type="PANTHER" id="PTHR47691:SF3">
    <property type="entry name" value="HTH-TYPE TRANSCRIPTIONAL REGULATOR RV0890C-RELATED"/>
    <property type="match status" value="1"/>
</dbReference>
<feature type="repeat" description="TPR" evidence="1">
    <location>
        <begin position="677"/>
        <end position="710"/>
    </location>
</feature>
<dbReference type="Gene3D" id="1.25.40.10">
    <property type="entry name" value="Tetratricopeptide repeat domain"/>
    <property type="match status" value="2"/>
</dbReference>
<dbReference type="InterPro" id="IPR027417">
    <property type="entry name" value="P-loop_NTPase"/>
</dbReference>
<proteinExistence type="predicted"/>
<comment type="caution">
    <text evidence="4">The sequence shown here is derived from an EMBL/GenBank/DDBJ whole genome shotgun (WGS) entry which is preliminary data.</text>
</comment>
<dbReference type="Proteomes" id="UP000584931">
    <property type="component" value="Unassembled WGS sequence"/>
</dbReference>
<dbReference type="Pfam" id="PF13374">
    <property type="entry name" value="TPR_10"/>
    <property type="match status" value="1"/>
</dbReference>
<feature type="compositionally biased region" description="Gly residues" evidence="2">
    <location>
        <begin position="9"/>
        <end position="21"/>
    </location>
</feature>
<dbReference type="InterPro" id="IPR019734">
    <property type="entry name" value="TPR_rpt"/>
</dbReference>
<sequence length="811" mass="88526">MPDRDAPGAGPGREPGPGARGGRSSWISEVSGRAVQAEQVHGGVHFHGPESASGPVPRQLPADVHGFVNRVGELEILSSRLRGEESKGRDREVALHLITGTAGVGKTALALHWAHRVRSRFPDGQLHVDLRGYGSGPPAASEQVLDRFLRALGVPADAVPPDTDSRAALYRSLLAERRVLVMLDNAASAAQVRPLLPGASDSVVLVTSRDRLSGLVAGQGAQRLTVRTLSSAQAVDLLTHATSGHRGGDTPHEVTELARLCGRLPLALRIAAERAASRPHMPLHDLIQDLRDESGLWDALATDDEEEAHAVRSVFAWSYRVLHHRAARLFRLLGLHPGADFDATAAALLADVPAREARQTLDMLVGAHLVEQTGSDRFRFHDLLRSYAQAQLRQEESQRDREEALDRLLRWCLHTADAAARAFGSHLRHLDPVDLPDSAARSFRDGAQALHWFEREHANLMACVEAAAAAGMAGTAWRLAAVLRHFHLFHAPMTAWEATGRTGLAAARSEARPAAEAELLESLGMAHVQANRTEEGLDHHERALALRRELDDSFGAAMSLNALGLVHLRAHRLDRARELFDECLRLTRELGERRWEGIALGNLAAVTLRLGDPREAVALCEWAVAIHRETDDRITGFATLACLGMAWRELGERERALGSVRESLEVARDPGNLVQEAYALLQLGHVQAGLGDHDEALAAYHHAAALHRRVADRRREAESFEGVGEVYRSLDLREESARFLRQAAAGYRGCGDRWRLAVCLHRLAAVQASLGEDGRAGEHRTEALELLAEFDDPAAVALREEIEALVRNPET</sequence>
<dbReference type="SMART" id="SM00028">
    <property type="entry name" value="TPR"/>
    <property type="match status" value="6"/>
</dbReference>
<accession>A0A7Y9XH39</accession>
<keyword evidence="1" id="KW-0802">TPR repeat</keyword>
<dbReference type="Pfam" id="PF00931">
    <property type="entry name" value="NB-ARC"/>
    <property type="match status" value="1"/>
</dbReference>
<dbReference type="Gene3D" id="3.40.50.300">
    <property type="entry name" value="P-loop containing nucleotide triphosphate hydrolases"/>
    <property type="match status" value="1"/>
</dbReference>
<dbReference type="AlphaFoldDB" id="A0A7Y9XH39"/>
<gene>
    <name evidence="4" type="ORF">HNR06_005306</name>
</gene>
<feature type="region of interest" description="Disordered" evidence="2">
    <location>
        <begin position="1"/>
        <end position="32"/>
    </location>
</feature>
<dbReference type="GO" id="GO:0043531">
    <property type="term" value="F:ADP binding"/>
    <property type="evidence" value="ECO:0007669"/>
    <property type="project" value="InterPro"/>
</dbReference>
<organism evidence="4 5">
    <name type="scientific">Nocardiopsis sinuspersici</name>
    <dbReference type="NCBI Taxonomy" id="501010"/>
    <lineage>
        <taxon>Bacteria</taxon>
        <taxon>Bacillati</taxon>
        <taxon>Actinomycetota</taxon>
        <taxon>Actinomycetes</taxon>
        <taxon>Streptosporangiales</taxon>
        <taxon>Nocardiopsidaceae</taxon>
        <taxon>Nocardiopsis</taxon>
    </lineage>
</organism>
<dbReference type="InterPro" id="IPR002182">
    <property type="entry name" value="NB-ARC"/>
</dbReference>
<dbReference type="EMBL" id="JACCHL010000001">
    <property type="protein sequence ID" value="NYH55717.1"/>
    <property type="molecule type" value="Genomic_DNA"/>
</dbReference>
<name>A0A7Y9XH39_9ACTN</name>
<evidence type="ECO:0000259" key="3">
    <source>
        <dbReference type="Pfam" id="PF00931"/>
    </source>
</evidence>
<evidence type="ECO:0000256" key="1">
    <source>
        <dbReference type="PROSITE-ProRule" id="PRU00339"/>
    </source>
</evidence>
<protein>
    <submittedName>
        <fullName evidence="4">Tetratricopeptide (TPR) repeat protein</fullName>
    </submittedName>
</protein>
<dbReference type="Pfam" id="PF13424">
    <property type="entry name" value="TPR_12"/>
    <property type="match status" value="2"/>
</dbReference>
<evidence type="ECO:0000256" key="2">
    <source>
        <dbReference type="SAM" id="MobiDB-lite"/>
    </source>
</evidence>
<feature type="domain" description="NB-ARC" evidence="3">
    <location>
        <begin position="95"/>
        <end position="240"/>
    </location>
</feature>
<reference evidence="4 5" key="1">
    <citation type="submission" date="2020-07" db="EMBL/GenBank/DDBJ databases">
        <title>Sequencing the genomes of 1000 actinobacteria strains.</title>
        <authorList>
            <person name="Klenk H.-P."/>
        </authorList>
    </citation>
    <scope>NUCLEOTIDE SEQUENCE [LARGE SCALE GENOMIC DNA]</scope>
    <source>
        <strain evidence="4 5">DSM 45278</strain>
    </source>
</reference>
<dbReference type="SUPFAM" id="SSF48452">
    <property type="entry name" value="TPR-like"/>
    <property type="match status" value="2"/>
</dbReference>
<evidence type="ECO:0000313" key="4">
    <source>
        <dbReference type="EMBL" id="NYH55717.1"/>
    </source>
</evidence>
<dbReference type="PROSITE" id="PS50005">
    <property type="entry name" value="TPR"/>
    <property type="match status" value="1"/>
</dbReference>